<sequence length="90" mass="10316">MKKANQSYLEATNSYYKGVTEYKNNPQSANAVNRAKEFTGNISTKQVYDELVKSIPIEKRFNFSEEDLKRLNPVGYQFIKDLENGVTGDE</sequence>
<dbReference type="RefSeq" id="WP_209626159.1">
    <property type="nucleotide sequence ID" value="NZ_PRDG01000001.1"/>
</dbReference>
<accession>A0ABS5B0H0</accession>
<proteinExistence type="predicted"/>
<organism evidence="1 2">
    <name type="scientific">Streptococcus oricebi</name>
    <dbReference type="NCBI Taxonomy" id="1547447"/>
    <lineage>
        <taxon>Bacteria</taxon>
        <taxon>Bacillati</taxon>
        <taxon>Bacillota</taxon>
        <taxon>Bacilli</taxon>
        <taxon>Lactobacillales</taxon>
        <taxon>Streptococcaceae</taxon>
        <taxon>Streptococcus</taxon>
    </lineage>
</organism>
<keyword evidence="2" id="KW-1185">Reference proteome</keyword>
<reference evidence="1 2" key="1">
    <citation type="submission" date="2018-02" db="EMBL/GenBank/DDBJ databases">
        <title>Draft genome sequence of Streptococcus oricebi CCUG 70868T type strain.</title>
        <authorList>
            <person name="Mendez V."/>
            <person name="Salva-Serra F."/>
            <person name="Jaen-Luchoro D."/>
            <person name="Gonzales-Siles L."/>
            <person name="Karlsson R."/>
            <person name="Engstrom-Jakobsson H."/>
            <person name="Busquets A."/>
            <person name="Gomila M."/>
            <person name="Pineiro-Iglesias B."/>
            <person name="Bennasar-Figueras A."/>
            <person name="Seeger M."/>
            <person name="Moore E."/>
        </authorList>
    </citation>
    <scope>NUCLEOTIDE SEQUENCE [LARGE SCALE GENOMIC DNA]</scope>
    <source>
        <strain evidence="1 2">CCUG 70868</strain>
    </source>
</reference>
<dbReference type="Proteomes" id="UP001519296">
    <property type="component" value="Unassembled WGS sequence"/>
</dbReference>
<evidence type="ECO:0000313" key="2">
    <source>
        <dbReference type="Proteomes" id="UP001519296"/>
    </source>
</evidence>
<name>A0ABS5B0H0_9STRE</name>
<comment type="caution">
    <text evidence="1">The sequence shown here is derived from an EMBL/GenBank/DDBJ whole genome shotgun (WGS) entry which is preliminary data.</text>
</comment>
<gene>
    <name evidence="1" type="ORF">C4K46_00060</name>
</gene>
<dbReference type="EMBL" id="PRDG01000001">
    <property type="protein sequence ID" value="MBP2622332.1"/>
    <property type="molecule type" value="Genomic_DNA"/>
</dbReference>
<evidence type="ECO:0000313" key="1">
    <source>
        <dbReference type="EMBL" id="MBP2622332.1"/>
    </source>
</evidence>
<protein>
    <submittedName>
        <fullName evidence="1">Uncharacterized protein</fullName>
    </submittedName>
</protein>